<feature type="compositionally biased region" description="Polar residues" evidence="1">
    <location>
        <begin position="116"/>
        <end position="133"/>
    </location>
</feature>
<reference evidence="2 3" key="1">
    <citation type="submission" date="2021-06" db="EMBL/GenBank/DDBJ databases">
        <authorList>
            <person name="Palmer J.M."/>
        </authorList>
    </citation>
    <scope>NUCLEOTIDE SEQUENCE [LARGE SCALE GENOMIC DNA]</scope>
    <source>
        <strain evidence="2 3">AS_MEX2019</strain>
        <tissue evidence="2">Muscle</tissue>
    </source>
</reference>
<proteinExistence type="predicted"/>
<name>A0ABV0ZVZ6_9TELE</name>
<evidence type="ECO:0000256" key="1">
    <source>
        <dbReference type="SAM" id="MobiDB-lite"/>
    </source>
</evidence>
<evidence type="ECO:0000313" key="3">
    <source>
        <dbReference type="Proteomes" id="UP001469553"/>
    </source>
</evidence>
<accession>A0ABV0ZVZ6</accession>
<protein>
    <submittedName>
        <fullName evidence="2">Uncharacterized protein</fullName>
    </submittedName>
</protein>
<organism evidence="2 3">
    <name type="scientific">Ameca splendens</name>
    <dbReference type="NCBI Taxonomy" id="208324"/>
    <lineage>
        <taxon>Eukaryota</taxon>
        <taxon>Metazoa</taxon>
        <taxon>Chordata</taxon>
        <taxon>Craniata</taxon>
        <taxon>Vertebrata</taxon>
        <taxon>Euteleostomi</taxon>
        <taxon>Actinopterygii</taxon>
        <taxon>Neopterygii</taxon>
        <taxon>Teleostei</taxon>
        <taxon>Neoteleostei</taxon>
        <taxon>Acanthomorphata</taxon>
        <taxon>Ovalentaria</taxon>
        <taxon>Atherinomorphae</taxon>
        <taxon>Cyprinodontiformes</taxon>
        <taxon>Goodeidae</taxon>
        <taxon>Ameca</taxon>
    </lineage>
</organism>
<keyword evidence="3" id="KW-1185">Reference proteome</keyword>
<comment type="caution">
    <text evidence="2">The sequence shown here is derived from an EMBL/GenBank/DDBJ whole genome shotgun (WGS) entry which is preliminary data.</text>
</comment>
<dbReference type="Proteomes" id="UP001469553">
    <property type="component" value="Unassembled WGS sequence"/>
</dbReference>
<sequence length="162" mass="17623">MKIGVLQVDRREPLARGDRLQDLLGGQHVERHNLEESVHTPEVQYWTKTTGLLGNQKINRIKTSRIPQGVHRNNCTLGQQGADLPVQGLSLHRVADDRHLGSAGDGRPAAELKTVSPGQSGRHTQVRGVNSPVTELAQGKKPSHRLQNITGGPPGPRTAWGN</sequence>
<dbReference type="EMBL" id="JAHRIP010075706">
    <property type="protein sequence ID" value="MEQ2310422.1"/>
    <property type="molecule type" value="Genomic_DNA"/>
</dbReference>
<feature type="region of interest" description="Disordered" evidence="1">
    <location>
        <begin position="98"/>
        <end position="162"/>
    </location>
</feature>
<evidence type="ECO:0000313" key="2">
    <source>
        <dbReference type="EMBL" id="MEQ2310422.1"/>
    </source>
</evidence>
<gene>
    <name evidence="2" type="ORF">AMECASPLE_008702</name>
</gene>